<evidence type="ECO:0000259" key="1">
    <source>
        <dbReference type="PROSITE" id="PS50011"/>
    </source>
</evidence>
<dbReference type="SUPFAM" id="SSF56112">
    <property type="entry name" value="Protein kinase-like (PK-like)"/>
    <property type="match status" value="1"/>
</dbReference>
<dbReference type="InterPro" id="IPR002575">
    <property type="entry name" value="Aminoglycoside_PTrfase"/>
</dbReference>
<dbReference type="AlphaFoldDB" id="A0A2R4X2F0"/>
<evidence type="ECO:0000313" key="2">
    <source>
        <dbReference type="EMBL" id="AWB27954.1"/>
    </source>
</evidence>
<sequence length="338" mass="38503">MSSPADAIEAVLDESGPDYDEYSFERSSSGTRADVFFVTVVVDGSEYEVVVKFEPDDDRHFDLEPYIQEYVGERTDIPVPGILVFRDDPEQAVDPYFITARIQGDSLTDRLDRIDPDAQNRVLAQAGRMLGDLHDSIAFEGFGRFELDDGHLAIRDLSWDWQTYFKELTESRIEHLDGTPFEDAAGRAQEALDAAIEAIPSEGTPRLVHDDFRPGNLLVDPDREDPITVVLDWQELIAAPEAYNVAQAEFLFVDSVIQDPDRQDELRDRFREAYQSEHDLAFDEAYDAVAPLYQLSTLLWRMGAFEDSLDDDATELKRARAEAYYRGQFEQLIDRLPD</sequence>
<gene>
    <name evidence="2" type="ORF">HARCEL1_09650</name>
</gene>
<dbReference type="Proteomes" id="UP000244727">
    <property type="component" value="Chromosome"/>
</dbReference>
<accession>A0A2R4X2F0</accession>
<dbReference type="EMBL" id="CP028858">
    <property type="protein sequence ID" value="AWB27954.1"/>
    <property type="molecule type" value="Genomic_DNA"/>
</dbReference>
<protein>
    <submittedName>
        <fullName evidence="2">Phosphotransferase</fullName>
    </submittedName>
</protein>
<dbReference type="GO" id="GO:0004672">
    <property type="term" value="F:protein kinase activity"/>
    <property type="evidence" value="ECO:0007669"/>
    <property type="project" value="InterPro"/>
</dbReference>
<evidence type="ECO:0000313" key="3">
    <source>
        <dbReference type="Proteomes" id="UP000244727"/>
    </source>
</evidence>
<dbReference type="InterPro" id="IPR011009">
    <property type="entry name" value="Kinase-like_dom_sf"/>
</dbReference>
<dbReference type="GO" id="GO:0005524">
    <property type="term" value="F:ATP binding"/>
    <property type="evidence" value="ECO:0007669"/>
    <property type="project" value="InterPro"/>
</dbReference>
<reference evidence="2 3" key="1">
    <citation type="submission" date="2018-04" db="EMBL/GenBank/DDBJ databases">
        <title>Halococcoides cellulosivorans gen. nov., sp. nov., an extremely halophilic cellulose-utilizing haloarchaeon from hypersaline lakes.</title>
        <authorList>
            <person name="Sorokin D.Y."/>
            <person name="Toshchakov S.V."/>
            <person name="Samarov N.I."/>
            <person name="Korzhenkov A."/>
            <person name="Kublanov I.V."/>
        </authorList>
    </citation>
    <scope>NUCLEOTIDE SEQUENCE [LARGE SCALE GENOMIC DNA]</scope>
    <source>
        <strain evidence="2 3">HArcel1</strain>
    </source>
</reference>
<proteinExistence type="predicted"/>
<keyword evidence="3" id="KW-1185">Reference proteome</keyword>
<dbReference type="PROSITE" id="PS50011">
    <property type="entry name" value="PROTEIN_KINASE_DOM"/>
    <property type="match status" value="1"/>
</dbReference>
<dbReference type="RefSeq" id="WP_108382897.1">
    <property type="nucleotide sequence ID" value="NZ_CP028858.1"/>
</dbReference>
<dbReference type="InterPro" id="IPR000719">
    <property type="entry name" value="Prot_kinase_dom"/>
</dbReference>
<keyword evidence="2" id="KW-0808">Transferase</keyword>
<organism evidence="2 3">
    <name type="scientific">Halococcoides cellulosivorans</name>
    <dbReference type="NCBI Taxonomy" id="1679096"/>
    <lineage>
        <taxon>Archaea</taxon>
        <taxon>Methanobacteriati</taxon>
        <taxon>Methanobacteriota</taxon>
        <taxon>Stenosarchaea group</taxon>
        <taxon>Halobacteria</taxon>
        <taxon>Halobacteriales</taxon>
        <taxon>Haloarculaceae</taxon>
        <taxon>Halococcoides</taxon>
    </lineage>
</organism>
<dbReference type="InterPro" id="IPR051678">
    <property type="entry name" value="AGP_Transferase"/>
</dbReference>
<dbReference type="GeneID" id="36512771"/>
<dbReference type="Gene3D" id="3.90.1200.10">
    <property type="match status" value="1"/>
</dbReference>
<feature type="domain" description="Protein kinase" evidence="1">
    <location>
        <begin position="21"/>
        <end position="338"/>
    </location>
</feature>
<dbReference type="PANTHER" id="PTHR21310">
    <property type="entry name" value="AMINOGLYCOSIDE PHOSPHOTRANSFERASE-RELATED-RELATED"/>
    <property type="match status" value="1"/>
</dbReference>
<dbReference type="Pfam" id="PF01636">
    <property type="entry name" value="APH"/>
    <property type="match status" value="1"/>
</dbReference>
<dbReference type="Gene3D" id="3.30.200.150">
    <property type="match status" value="1"/>
</dbReference>
<dbReference type="KEGG" id="harc:HARCEL1_09650"/>
<name>A0A2R4X2F0_9EURY</name>